<dbReference type="Proteomes" id="UP000003987">
    <property type="component" value="Unassembled WGS sequence"/>
</dbReference>
<proteinExistence type="predicted"/>
<name>C7XTK2_9LACO</name>
<dbReference type="AlphaFoldDB" id="C7XTK2"/>
<dbReference type="STRING" id="575594.HMPREF0501_00580"/>
<evidence type="ECO:0000313" key="2">
    <source>
        <dbReference type="Proteomes" id="UP000003987"/>
    </source>
</evidence>
<reference evidence="1 2" key="1">
    <citation type="submission" date="2009-06" db="EMBL/GenBank/DDBJ databases">
        <title>The Genome Sequence of Lactobacillus coleohominis strain 101-4-CHN.</title>
        <authorList>
            <consortium name="The Broad Institute Genome Sequencing Platform"/>
            <person name="Ward D."/>
            <person name="Young S.K."/>
            <person name="Zeng Q."/>
            <person name="Koehrsen M."/>
            <person name="Alvarado L."/>
            <person name="Berlin A."/>
            <person name="Borenstein D."/>
            <person name="Chen Z."/>
            <person name="Engels R."/>
            <person name="Freedman E."/>
            <person name="Gellesch M."/>
            <person name="Goldberg J."/>
            <person name="Griggs A."/>
            <person name="Gujja S."/>
            <person name="Heiman D."/>
            <person name="Hepburn T."/>
            <person name="Howarth C."/>
            <person name="Jen D."/>
            <person name="Larson L."/>
            <person name="Lewis B."/>
            <person name="Mehta T."/>
            <person name="Park D."/>
            <person name="Pearson M."/>
            <person name="Roberts A."/>
            <person name="Saif S."/>
            <person name="Shea T."/>
            <person name="Shenoy N."/>
            <person name="Sisk P."/>
            <person name="Stolte C."/>
            <person name="Sykes S."/>
            <person name="Walk T."/>
            <person name="White J."/>
            <person name="Yandava C."/>
            <person name="Liu Y."/>
            <person name="Xu Q."/>
            <person name="Lander E."/>
            <person name="Nusbaum C."/>
            <person name="Galagan J."/>
            <person name="Birren B."/>
        </authorList>
    </citation>
    <scope>NUCLEOTIDE SEQUENCE [LARGE SCALE GENOMIC DNA]</scope>
    <source>
        <strain evidence="1 2">101-4-CHN</strain>
    </source>
</reference>
<keyword evidence="2" id="KW-1185">Reference proteome</keyword>
<evidence type="ECO:0000313" key="1">
    <source>
        <dbReference type="EMBL" id="EEU31175.1"/>
    </source>
</evidence>
<gene>
    <name evidence="1" type="ORF">HMPREF0501_00580</name>
</gene>
<dbReference type="HOGENOM" id="CLU_1353204_0_0_9"/>
<organism evidence="1 2">
    <name type="scientific">Limosilactobacillus coleohominis 101-4-CHN</name>
    <dbReference type="NCBI Taxonomy" id="575594"/>
    <lineage>
        <taxon>Bacteria</taxon>
        <taxon>Bacillati</taxon>
        <taxon>Bacillota</taxon>
        <taxon>Bacilli</taxon>
        <taxon>Lactobacillales</taxon>
        <taxon>Lactobacillaceae</taxon>
        <taxon>Limosilactobacillus</taxon>
    </lineage>
</organism>
<dbReference type="RefSeq" id="WP_006916376.1">
    <property type="nucleotide sequence ID" value="NZ_GG698802.1"/>
</dbReference>
<accession>C7XTK2</accession>
<sequence>MSPNEIKEQLVMANQQGYLVEVYNFVDDDIFNVGFVIAIDPLFVLLLGIDWDGKINGLTAIRLESIHKVQAHTDYLTTVSLKCKVAEDHHYFDIWKLQEFLRHHDYQNTNILRTLLEDSYQHQLPVVIGTDRYKGEDDFTGLIHSLSAIKLNLHYLNEHDLSSLWEYEILLAKIDYLRVRGTQCAQAKEIMQNVFGVHFENN</sequence>
<dbReference type="eggNOG" id="ENOG50309NV">
    <property type="taxonomic scope" value="Bacteria"/>
</dbReference>
<dbReference type="EMBL" id="GG698802">
    <property type="protein sequence ID" value="EEU31175.1"/>
    <property type="molecule type" value="Genomic_DNA"/>
</dbReference>
<protein>
    <submittedName>
        <fullName evidence="1">Uncharacterized protein</fullName>
    </submittedName>
</protein>